<comment type="caution">
    <text evidence="10">The sequence shown here is derived from an EMBL/GenBank/DDBJ whole genome shotgun (WGS) entry which is preliminary data.</text>
</comment>
<reference evidence="10 11" key="1">
    <citation type="journal article" date="2012" name="J. Bacteriol.">
        <title>Complete Genome Sequence of Mycobacterium vaccae Type Strain ATCC 25954.</title>
        <authorList>
            <person name="Ho Y.S."/>
            <person name="Adroub S.A."/>
            <person name="Abadi M."/>
            <person name="Al Alwan B."/>
            <person name="Alkhateeb R."/>
            <person name="Gao G."/>
            <person name="Ragab A."/>
            <person name="Ali S."/>
            <person name="van Soolingen D."/>
            <person name="Bitter W."/>
            <person name="Pain A."/>
            <person name="Abdallah A.M."/>
        </authorList>
    </citation>
    <scope>NUCLEOTIDE SEQUENCE [LARGE SCALE GENOMIC DNA]</scope>
    <source>
        <strain evidence="10 11">ATCC 25954</strain>
    </source>
</reference>
<comment type="cofactor">
    <cofactor evidence="1">
        <name>pyridoxal 5'-phosphate</name>
        <dbReference type="ChEBI" id="CHEBI:597326"/>
    </cofactor>
</comment>
<dbReference type="PIRSF" id="PIRSF000521">
    <property type="entry name" value="Transaminase_4ab_Lys_Orn"/>
    <property type="match status" value="1"/>
</dbReference>
<dbReference type="GO" id="GO:0030170">
    <property type="term" value="F:pyridoxal phosphate binding"/>
    <property type="evidence" value="ECO:0007669"/>
    <property type="project" value="InterPro"/>
</dbReference>
<dbReference type="Gene3D" id="3.40.640.10">
    <property type="entry name" value="Type I PLP-dependent aspartate aminotransferase-like (Major domain)"/>
    <property type="match status" value="1"/>
</dbReference>
<dbReference type="Gene3D" id="3.90.1150.10">
    <property type="entry name" value="Aspartate Aminotransferase, domain 1"/>
    <property type="match status" value="1"/>
</dbReference>
<dbReference type="InterPro" id="IPR015422">
    <property type="entry name" value="PyrdxlP-dep_Trfase_small"/>
</dbReference>
<evidence type="ECO:0000256" key="3">
    <source>
        <dbReference type="ARBA" id="ARBA00013071"/>
    </source>
</evidence>
<dbReference type="InterPro" id="IPR015421">
    <property type="entry name" value="PyrdxlP-dep_Trfase_major"/>
</dbReference>
<dbReference type="PANTHER" id="PTHR43206:SF2">
    <property type="entry name" value="4-AMINOBUTYRATE AMINOTRANSFERASE GABT"/>
    <property type="match status" value="1"/>
</dbReference>
<evidence type="ECO:0000313" key="11">
    <source>
        <dbReference type="Proteomes" id="UP000006072"/>
    </source>
</evidence>
<name>K0V1Q4_MYCVA</name>
<evidence type="ECO:0000313" key="10">
    <source>
        <dbReference type="EMBL" id="EJZ11300.1"/>
    </source>
</evidence>
<keyword evidence="11" id="KW-1185">Reference proteome</keyword>
<keyword evidence="4 10" id="KW-0032">Aminotransferase</keyword>
<dbReference type="RefSeq" id="WP_003929353.1">
    <property type="nucleotide sequence ID" value="NZ_JH814686.1"/>
</dbReference>
<dbReference type="EMBL" id="ALQA01000009">
    <property type="protein sequence ID" value="EJZ11300.1"/>
    <property type="molecule type" value="Genomic_DNA"/>
</dbReference>
<dbReference type="SUPFAM" id="SSF53383">
    <property type="entry name" value="PLP-dependent transferases"/>
    <property type="match status" value="1"/>
</dbReference>
<dbReference type="HOGENOM" id="CLU_016922_10_1_11"/>
<dbReference type="InterPro" id="IPR017657">
    <property type="entry name" value="L-lysine_6-transaminase"/>
</dbReference>
<dbReference type="PANTHER" id="PTHR43206">
    <property type="entry name" value="AMINOTRANSFERASE"/>
    <property type="match status" value="1"/>
</dbReference>
<dbReference type="Proteomes" id="UP000006072">
    <property type="component" value="Unassembled WGS sequence"/>
</dbReference>
<sequence length="461" mass="50241">MTAVLPENRRGADRVPAGLVPGDVHEVLARSILADGLDLVLDLDRSHGSYLVDARTGRGYLDMFTFFASSALGMNHPGLAGDPAFRAELAAAALNKPSNSDVYSVPMARFVDTFARVLGDPQLPHLFFVDGGALAVENALKVAFDWKSRHNEARGRSPELGTKVLHLEGAFHGRSGYTMSLTNTDPTKVARFPKFDWPRIDAPVASPGLDHEAMDALEAESLRQARAAFEAAPHDIACFIAEPIQGEGGDRHFRPQFFAEMRRLCDEFDALLIFDEVQTGCGITGTPWAYQQLGVTPDVVAFGKKTQVCGVMAGGRAREGQFRTRVDEVADNVFAVSSRINSTWGGNLVDMVRARRILEVIEVDDLFARAAESGRHLRDRLDELAAEFPALVHDVRGRGLMCAFSLPSGARRDELIARLWDREVIMLGCGPDSVRFRPALTVATAELDAAVEAVRAVLSSM</sequence>
<dbReference type="GO" id="GO:0017000">
    <property type="term" value="P:antibiotic biosynthetic process"/>
    <property type="evidence" value="ECO:0007669"/>
    <property type="project" value="InterPro"/>
</dbReference>
<proteinExistence type="inferred from homology"/>
<protein>
    <recommendedName>
        <fullName evidence="8">L-lysine-epsilon aminotransferase</fullName>
        <ecNumber evidence="3">2.6.1.36</ecNumber>
    </recommendedName>
    <alternativeName>
        <fullName evidence="7">Lysine 6-aminotransferase</fullName>
    </alternativeName>
</protein>
<dbReference type="GO" id="GO:0045484">
    <property type="term" value="F:L-lysine 6-transaminase activity"/>
    <property type="evidence" value="ECO:0007669"/>
    <property type="project" value="UniProtKB-EC"/>
</dbReference>
<evidence type="ECO:0000256" key="1">
    <source>
        <dbReference type="ARBA" id="ARBA00001933"/>
    </source>
</evidence>
<evidence type="ECO:0000256" key="4">
    <source>
        <dbReference type="ARBA" id="ARBA00022576"/>
    </source>
</evidence>
<dbReference type="CDD" id="cd00610">
    <property type="entry name" value="OAT_like"/>
    <property type="match status" value="1"/>
</dbReference>
<dbReference type="Pfam" id="PF00202">
    <property type="entry name" value="Aminotran_3"/>
    <property type="match status" value="1"/>
</dbReference>
<dbReference type="InterPro" id="IPR005814">
    <property type="entry name" value="Aminotrans_3"/>
</dbReference>
<keyword evidence="5 10" id="KW-0808">Transferase</keyword>
<evidence type="ECO:0000256" key="9">
    <source>
        <dbReference type="RuleBase" id="RU003560"/>
    </source>
</evidence>
<evidence type="ECO:0000256" key="2">
    <source>
        <dbReference type="ARBA" id="ARBA00008954"/>
    </source>
</evidence>
<evidence type="ECO:0000256" key="8">
    <source>
        <dbReference type="ARBA" id="ARBA00050040"/>
    </source>
</evidence>
<dbReference type="GO" id="GO:0009450">
    <property type="term" value="P:gamma-aminobutyric acid catabolic process"/>
    <property type="evidence" value="ECO:0007669"/>
    <property type="project" value="TreeGrafter"/>
</dbReference>
<dbReference type="NCBIfam" id="TIGR03251">
    <property type="entry name" value="LAT_fam"/>
    <property type="match status" value="1"/>
</dbReference>
<dbReference type="InterPro" id="IPR015424">
    <property type="entry name" value="PyrdxlP-dep_Trfase"/>
</dbReference>
<evidence type="ECO:0000256" key="5">
    <source>
        <dbReference type="ARBA" id="ARBA00022679"/>
    </source>
</evidence>
<evidence type="ECO:0000256" key="7">
    <source>
        <dbReference type="ARBA" id="ARBA00030921"/>
    </source>
</evidence>
<dbReference type="PATRIC" id="fig|1194972.3.peg.1236"/>
<accession>K0V1Q4</accession>
<dbReference type="AlphaFoldDB" id="K0V1Q4"/>
<dbReference type="eggNOG" id="COG0160">
    <property type="taxonomic scope" value="Bacteria"/>
</dbReference>
<organism evidence="10 11">
    <name type="scientific">Mycolicibacterium vaccae ATCC 25954</name>
    <dbReference type="NCBI Taxonomy" id="1194972"/>
    <lineage>
        <taxon>Bacteria</taxon>
        <taxon>Bacillati</taxon>
        <taxon>Actinomycetota</taxon>
        <taxon>Actinomycetes</taxon>
        <taxon>Mycobacteriales</taxon>
        <taxon>Mycobacteriaceae</taxon>
        <taxon>Mycolicibacterium</taxon>
    </lineage>
</organism>
<keyword evidence="6 9" id="KW-0663">Pyridoxal phosphate</keyword>
<comment type="similarity">
    <text evidence="2 9">Belongs to the class-III pyridoxal-phosphate-dependent aminotransferase family.</text>
</comment>
<gene>
    <name evidence="10" type="ORF">MVAC_06087</name>
</gene>
<evidence type="ECO:0000256" key="6">
    <source>
        <dbReference type="ARBA" id="ARBA00022898"/>
    </source>
</evidence>
<dbReference type="EC" id="2.6.1.36" evidence="3"/>